<reference evidence="1" key="4">
    <citation type="submission" date="2019-03" db="UniProtKB">
        <authorList>
            <consortium name="EnsemblPlants"/>
        </authorList>
    </citation>
    <scope>IDENTIFICATION</scope>
</reference>
<reference evidence="2" key="1">
    <citation type="journal article" date="2014" name="Science">
        <title>Ancient hybridizations among the ancestral genomes of bread wheat.</title>
        <authorList>
            <consortium name="International Wheat Genome Sequencing Consortium,"/>
            <person name="Marcussen T."/>
            <person name="Sandve S.R."/>
            <person name="Heier L."/>
            <person name="Spannagl M."/>
            <person name="Pfeifer M."/>
            <person name="Jakobsen K.S."/>
            <person name="Wulff B.B."/>
            <person name="Steuernagel B."/>
            <person name="Mayer K.F."/>
            <person name="Olsen O.A."/>
        </authorList>
    </citation>
    <scope>NUCLEOTIDE SEQUENCE [LARGE SCALE GENOMIC DNA]</scope>
    <source>
        <strain evidence="2">cv. AL8/78</strain>
    </source>
</reference>
<keyword evidence="2" id="KW-1185">Reference proteome</keyword>
<dbReference type="STRING" id="200361.A0A453E8G1"/>
<reference evidence="2" key="2">
    <citation type="journal article" date="2017" name="Nat. Plants">
        <title>The Aegilops tauschii genome reveals multiple impacts of transposons.</title>
        <authorList>
            <person name="Zhao G."/>
            <person name="Zou C."/>
            <person name="Li K."/>
            <person name="Wang K."/>
            <person name="Li T."/>
            <person name="Gao L."/>
            <person name="Zhang X."/>
            <person name="Wang H."/>
            <person name="Yang Z."/>
            <person name="Liu X."/>
            <person name="Jiang W."/>
            <person name="Mao L."/>
            <person name="Kong X."/>
            <person name="Jiao Y."/>
            <person name="Jia J."/>
        </authorList>
    </citation>
    <scope>NUCLEOTIDE SEQUENCE [LARGE SCALE GENOMIC DNA]</scope>
    <source>
        <strain evidence="2">cv. AL8/78</strain>
    </source>
</reference>
<dbReference type="EnsemblPlants" id="AET3Gv20254100.1">
    <property type="protein sequence ID" value="AET3Gv20254100.1"/>
    <property type="gene ID" value="AET3Gv20254100"/>
</dbReference>
<reference evidence="1" key="5">
    <citation type="journal article" date="2021" name="G3 (Bethesda)">
        <title>Aegilops tauschii genome assembly Aet v5.0 features greater sequence contiguity and improved annotation.</title>
        <authorList>
            <person name="Wang L."/>
            <person name="Zhu T."/>
            <person name="Rodriguez J.C."/>
            <person name="Deal K.R."/>
            <person name="Dubcovsky J."/>
            <person name="McGuire P.E."/>
            <person name="Lux T."/>
            <person name="Spannagl M."/>
            <person name="Mayer K.F.X."/>
            <person name="Baldrich P."/>
            <person name="Meyers B.C."/>
            <person name="Huo N."/>
            <person name="Gu Y.Q."/>
            <person name="Zhou H."/>
            <person name="Devos K.M."/>
            <person name="Bennetzen J.L."/>
            <person name="Unver T."/>
            <person name="Budak H."/>
            <person name="Gulick P.J."/>
            <person name="Galiba G."/>
            <person name="Kalapos B."/>
            <person name="Nelson D.R."/>
            <person name="Li P."/>
            <person name="You F.M."/>
            <person name="Luo M.C."/>
            <person name="Dvorak J."/>
        </authorList>
    </citation>
    <scope>NUCLEOTIDE SEQUENCE [LARGE SCALE GENOMIC DNA]</scope>
    <source>
        <strain evidence="1">cv. AL8/78</strain>
    </source>
</reference>
<protein>
    <submittedName>
        <fullName evidence="1">Uncharacterized protein</fullName>
    </submittedName>
</protein>
<organism evidence="1 2">
    <name type="scientific">Aegilops tauschii subsp. strangulata</name>
    <name type="common">Goatgrass</name>
    <dbReference type="NCBI Taxonomy" id="200361"/>
    <lineage>
        <taxon>Eukaryota</taxon>
        <taxon>Viridiplantae</taxon>
        <taxon>Streptophyta</taxon>
        <taxon>Embryophyta</taxon>
        <taxon>Tracheophyta</taxon>
        <taxon>Spermatophyta</taxon>
        <taxon>Magnoliopsida</taxon>
        <taxon>Liliopsida</taxon>
        <taxon>Poales</taxon>
        <taxon>Poaceae</taxon>
        <taxon>BOP clade</taxon>
        <taxon>Pooideae</taxon>
        <taxon>Triticodae</taxon>
        <taxon>Triticeae</taxon>
        <taxon>Triticinae</taxon>
        <taxon>Aegilops</taxon>
    </lineage>
</organism>
<dbReference type="AlphaFoldDB" id="A0A453E8G1"/>
<evidence type="ECO:0000313" key="2">
    <source>
        <dbReference type="Proteomes" id="UP000015105"/>
    </source>
</evidence>
<dbReference type="Gramene" id="AET3Gv20254100.1">
    <property type="protein sequence ID" value="AET3Gv20254100.1"/>
    <property type="gene ID" value="AET3Gv20254100"/>
</dbReference>
<evidence type="ECO:0000313" key="1">
    <source>
        <dbReference type="EnsemblPlants" id="AET3Gv20254100.1"/>
    </source>
</evidence>
<name>A0A453E8G1_AEGTS</name>
<reference evidence="1" key="3">
    <citation type="journal article" date="2017" name="Nature">
        <title>Genome sequence of the progenitor of the wheat D genome Aegilops tauschii.</title>
        <authorList>
            <person name="Luo M.C."/>
            <person name="Gu Y.Q."/>
            <person name="Puiu D."/>
            <person name="Wang H."/>
            <person name="Twardziok S.O."/>
            <person name="Deal K.R."/>
            <person name="Huo N."/>
            <person name="Zhu T."/>
            <person name="Wang L."/>
            <person name="Wang Y."/>
            <person name="McGuire P.E."/>
            <person name="Liu S."/>
            <person name="Long H."/>
            <person name="Ramasamy R.K."/>
            <person name="Rodriguez J.C."/>
            <person name="Van S.L."/>
            <person name="Yuan L."/>
            <person name="Wang Z."/>
            <person name="Xia Z."/>
            <person name="Xiao L."/>
            <person name="Anderson O.D."/>
            <person name="Ouyang S."/>
            <person name="Liang Y."/>
            <person name="Zimin A.V."/>
            <person name="Pertea G."/>
            <person name="Qi P."/>
            <person name="Bennetzen J.L."/>
            <person name="Dai X."/>
            <person name="Dawson M.W."/>
            <person name="Muller H.G."/>
            <person name="Kugler K."/>
            <person name="Rivarola-Duarte L."/>
            <person name="Spannagl M."/>
            <person name="Mayer K.F.X."/>
            <person name="Lu F.H."/>
            <person name="Bevan M.W."/>
            <person name="Leroy P."/>
            <person name="Li P."/>
            <person name="You F.M."/>
            <person name="Sun Q."/>
            <person name="Liu Z."/>
            <person name="Lyons E."/>
            <person name="Wicker T."/>
            <person name="Salzberg S.L."/>
            <person name="Devos K.M."/>
            <person name="Dvorak J."/>
        </authorList>
    </citation>
    <scope>NUCLEOTIDE SEQUENCE [LARGE SCALE GENOMIC DNA]</scope>
    <source>
        <strain evidence="1">cv. AL8/78</strain>
    </source>
</reference>
<sequence>NLSVLEAFQDLKDKLNKPFFMEIIILGSWAIWISRNNKKFEHIAPSFQGWKFIFLEELKLLRYKMKKKYAHQFSAWLDVVI</sequence>
<accession>A0A453E8G1</accession>
<dbReference type="Proteomes" id="UP000015105">
    <property type="component" value="Chromosome 3D"/>
</dbReference>
<proteinExistence type="predicted"/>